<dbReference type="KEGG" id="psco:LY89DRAFT_645897"/>
<organism evidence="2 3">
    <name type="scientific">Mollisia scopiformis</name>
    <name type="common">Conifer needle endophyte fungus</name>
    <name type="synonym">Phialocephala scopiformis</name>
    <dbReference type="NCBI Taxonomy" id="149040"/>
    <lineage>
        <taxon>Eukaryota</taxon>
        <taxon>Fungi</taxon>
        <taxon>Dikarya</taxon>
        <taxon>Ascomycota</taxon>
        <taxon>Pezizomycotina</taxon>
        <taxon>Leotiomycetes</taxon>
        <taxon>Helotiales</taxon>
        <taxon>Mollisiaceae</taxon>
        <taxon>Mollisia</taxon>
    </lineage>
</organism>
<dbReference type="InterPro" id="IPR021765">
    <property type="entry name" value="UstYa-like"/>
</dbReference>
<dbReference type="EMBL" id="KQ947415">
    <property type="protein sequence ID" value="KUJ16888.1"/>
    <property type="molecule type" value="Genomic_DNA"/>
</dbReference>
<accession>A0A194X9Q0</accession>
<keyword evidence="3" id="KW-1185">Reference proteome</keyword>
<dbReference type="InParanoid" id="A0A194X9Q0"/>
<evidence type="ECO:0000256" key="1">
    <source>
        <dbReference type="ARBA" id="ARBA00035112"/>
    </source>
</evidence>
<evidence type="ECO:0000313" key="3">
    <source>
        <dbReference type="Proteomes" id="UP000070700"/>
    </source>
</evidence>
<dbReference type="GO" id="GO:0043386">
    <property type="term" value="P:mycotoxin biosynthetic process"/>
    <property type="evidence" value="ECO:0007669"/>
    <property type="project" value="InterPro"/>
</dbReference>
<name>A0A194X9Q0_MOLSC</name>
<dbReference type="AlphaFoldDB" id="A0A194X9Q0"/>
<gene>
    <name evidence="2" type="ORF">LY89DRAFT_645897</name>
</gene>
<proteinExistence type="inferred from homology"/>
<dbReference type="Pfam" id="PF11807">
    <property type="entry name" value="UstYa"/>
    <property type="match status" value="1"/>
</dbReference>
<dbReference type="GeneID" id="28821624"/>
<reference evidence="2 3" key="1">
    <citation type="submission" date="2015-10" db="EMBL/GenBank/DDBJ databases">
        <title>Full genome of DAOMC 229536 Phialocephala scopiformis, a fungal endophyte of spruce producing the potent anti-insectan compound rugulosin.</title>
        <authorList>
            <consortium name="DOE Joint Genome Institute"/>
            <person name="Walker A.K."/>
            <person name="Frasz S.L."/>
            <person name="Seifert K.A."/>
            <person name="Miller J.D."/>
            <person name="Mondo S.J."/>
            <person name="Labutti K."/>
            <person name="Lipzen A."/>
            <person name="Dockter R."/>
            <person name="Kennedy M."/>
            <person name="Grigoriev I.V."/>
            <person name="Spatafora J.W."/>
        </authorList>
    </citation>
    <scope>NUCLEOTIDE SEQUENCE [LARGE SCALE GENOMIC DNA]</scope>
    <source>
        <strain evidence="2 3">CBS 120377</strain>
    </source>
</reference>
<evidence type="ECO:0000313" key="2">
    <source>
        <dbReference type="EMBL" id="KUJ16888.1"/>
    </source>
</evidence>
<dbReference type="PANTHER" id="PTHR33365:SF12">
    <property type="entry name" value="TAT PATHWAY SIGNAL SEQUENCE"/>
    <property type="match status" value="1"/>
</dbReference>
<sequence>MIQNHRNLTFDTGTIAEYRVQRFRGSSYFPSPYKGPPTDAVEDAWAALWDIGAIQISEEEFSHVNASPHAVEVPPELGGGRMAMLEVNHQIHCLHMLWQHSYPDYYQEAYNYSIEKPEHWHEHMDHCADMLRQQLMCSADNTVVTYNWLKGHYAPQPNFNAVHRCGNFDAVLAWGKTRVIDGTALSGKDYWTRPERYVEFERIPYEPNEAGDQFPVD</sequence>
<dbReference type="PANTHER" id="PTHR33365">
    <property type="entry name" value="YALI0B05434P"/>
    <property type="match status" value="1"/>
</dbReference>
<dbReference type="RefSeq" id="XP_018071243.1">
    <property type="nucleotide sequence ID" value="XM_018211898.1"/>
</dbReference>
<dbReference type="Proteomes" id="UP000070700">
    <property type="component" value="Unassembled WGS sequence"/>
</dbReference>
<dbReference type="OrthoDB" id="3687641at2759"/>
<protein>
    <submittedName>
        <fullName evidence="2">Uncharacterized protein</fullName>
    </submittedName>
</protein>
<dbReference type="STRING" id="149040.A0A194X9Q0"/>
<comment type="similarity">
    <text evidence="1">Belongs to the ustYa family.</text>
</comment>